<dbReference type="Gene3D" id="2.120.10.30">
    <property type="entry name" value="TolB, C-terminal domain"/>
    <property type="match status" value="2"/>
</dbReference>
<dbReference type="EMBL" id="MFGW01000141">
    <property type="protein sequence ID" value="OGF64058.1"/>
    <property type="molecule type" value="Genomic_DNA"/>
</dbReference>
<proteinExistence type="inferred from homology"/>
<dbReference type="AlphaFoldDB" id="A0A1F5VLD5"/>
<dbReference type="Proteomes" id="UP000178943">
    <property type="component" value="Unassembled WGS sequence"/>
</dbReference>
<dbReference type="SUPFAM" id="SSF69304">
    <property type="entry name" value="Tricorn protease N-terminal domain"/>
    <property type="match status" value="1"/>
</dbReference>
<keyword evidence="2" id="KW-0472">Membrane</keyword>
<feature type="transmembrane region" description="Helical" evidence="2">
    <location>
        <begin position="20"/>
        <end position="37"/>
    </location>
</feature>
<dbReference type="STRING" id="1817863.A2Y62_15465"/>
<name>A0A1F5VLD5_9BACT</name>
<protein>
    <recommendedName>
        <fullName evidence="5">Dipeptidylpeptidase IV N-terminal domain-containing protein</fullName>
    </recommendedName>
</protein>
<evidence type="ECO:0000256" key="1">
    <source>
        <dbReference type="ARBA" id="ARBA00009820"/>
    </source>
</evidence>
<dbReference type="InterPro" id="IPR011659">
    <property type="entry name" value="WD40"/>
</dbReference>
<organism evidence="3 4">
    <name type="scientific">Candidatus Fischerbacteria bacterium RBG_13_37_8</name>
    <dbReference type="NCBI Taxonomy" id="1817863"/>
    <lineage>
        <taxon>Bacteria</taxon>
        <taxon>Candidatus Fischeribacteriota</taxon>
    </lineage>
</organism>
<dbReference type="PANTHER" id="PTHR36842">
    <property type="entry name" value="PROTEIN TOLB HOMOLOG"/>
    <property type="match status" value="1"/>
</dbReference>
<dbReference type="InterPro" id="IPR011042">
    <property type="entry name" value="6-blade_b-propeller_TolB-like"/>
</dbReference>
<evidence type="ECO:0000313" key="4">
    <source>
        <dbReference type="Proteomes" id="UP000178943"/>
    </source>
</evidence>
<dbReference type="PANTHER" id="PTHR36842:SF1">
    <property type="entry name" value="PROTEIN TOLB"/>
    <property type="match status" value="1"/>
</dbReference>
<accession>A0A1F5VLD5</accession>
<sequence>MENNVIKGKINKKVLADRAAIYFLCFFAIVMLCIQCSDRRGGEVEAGNGNDKAANHIELPESFAGKIAFQSDQDGDNEIYLLDKKGVKKLTDNKYEDEYPLWDERGEMIIFESNPSGKDNYDIYVMKADGSGLKALLATPNKESEASFTAKDADSFAYTFNDNEIHLYNTKTKEDIPLQFSLEQRSILPICSLLNNDIVLTAKRWFGWDVALFESATNSMRYLTEGGKSCRARWSHKGDRLAFVSHRADGKGDIWVMKADGSQQTRITFDDKTYDYFPSWSPDDKQIAYASSVDKKKGNWALWIIDLESKKKCKVYDSPGQDKFPAWTK</sequence>
<dbReference type="Pfam" id="PF07676">
    <property type="entry name" value="PD40"/>
    <property type="match status" value="3"/>
</dbReference>
<keyword evidence="2" id="KW-0812">Transmembrane</keyword>
<evidence type="ECO:0008006" key="5">
    <source>
        <dbReference type="Google" id="ProtNLM"/>
    </source>
</evidence>
<comment type="caution">
    <text evidence="3">The sequence shown here is derived from an EMBL/GenBank/DDBJ whole genome shotgun (WGS) entry which is preliminary data.</text>
</comment>
<evidence type="ECO:0000256" key="2">
    <source>
        <dbReference type="SAM" id="Phobius"/>
    </source>
</evidence>
<keyword evidence="2" id="KW-1133">Transmembrane helix</keyword>
<gene>
    <name evidence="3" type="ORF">A2Y62_15465</name>
</gene>
<reference evidence="3 4" key="1">
    <citation type="journal article" date="2016" name="Nat. Commun.">
        <title>Thousands of microbial genomes shed light on interconnected biogeochemical processes in an aquifer system.</title>
        <authorList>
            <person name="Anantharaman K."/>
            <person name="Brown C.T."/>
            <person name="Hug L.A."/>
            <person name="Sharon I."/>
            <person name="Castelle C.J."/>
            <person name="Probst A.J."/>
            <person name="Thomas B.C."/>
            <person name="Singh A."/>
            <person name="Wilkins M.J."/>
            <person name="Karaoz U."/>
            <person name="Brodie E.L."/>
            <person name="Williams K.H."/>
            <person name="Hubbard S.S."/>
            <person name="Banfield J.F."/>
        </authorList>
    </citation>
    <scope>NUCLEOTIDE SEQUENCE [LARGE SCALE GENOMIC DNA]</scope>
</reference>
<evidence type="ECO:0000313" key="3">
    <source>
        <dbReference type="EMBL" id="OGF64058.1"/>
    </source>
</evidence>
<comment type="similarity">
    <text evidence="1">Belongs to the TolB family.</text>
</comment>